<evidence type="ECO:0000313" key="3">
    <source>
        <dbReference type="Proteomes" id="UP000231279"/>
    </source>
</evidence>
<proteinExistence type="predicted"/>
<dbReference type="AlphaFoldDB" id="A0A2G9GCT4"/>
<keyword evidence="3" id="KW-1185">Reference proteome</keyword>
<protein>
    <submittedName>
        <fullName evidence="2">Uncharacterized protein</fullName>
    </submittedName>
</protein>
<accession>A0A2G9GCT4</accession>
<dbReference type="Proteomes" id="UP000231279">
    <property type="component" value="Unassembled WGS sequence"/>
</dbReference>
<evidence type="ECO:0000313" key="2">
    <source>
        <dbReference type="EMBL" id="PIN03091.1"/>
    </source>
</evidence>
<gene>
    <name evidence="2" type="ORF">CDL12_24389</name>
</gene>
<comment type="caution">
    <text evidence="2">The sequence shown here is derived from an EMBL/GenBank/DDBJ whole genome shotgun (WGS) entry which is preliminary data.</text>
</comment>
<dbReference type="OrthoDB" id="276323at2759"/>
<feature type="region of interest" description="Disordered" evidence="1">
    <location>
        <begin position="68"/>
        <end position="108"/>
    </location>
</feature>
<sequence>MMESPERGRPVAGIAMEFPASDGALSCSPPTMPTWLRRRLSEPKAAAPSTVEEIEAKLREADLRRQKFYENLSSKARPKPRSPSRSSSHEDDLGQRLEAKLLAAEEKR</sequence>
<reference evidence="3" key="1">
    <citation type="journal article" date="2018" name="Gigascience">
        <title>Genome assembly of the Pink Ipe (Handroanthus impetiginosus, Bignoniaceae), a highly valued, ecologically keystone Neotropical timber forest tree.</title>
        <authorList>
            <person name="Silva-Junior O.B."/>
            <person name="Grattapaglia D."/>
            <person name="Novaes E."/>
            <person name="Collevatti R.G."/>
        </authorList>
    </citation>
    <scope>NUCLEOTIDE SEQUENCE [LARGE SCALE GENOMIC DNA]</scope>
    <source>
        <strain evidence="3">cv. UFG-1</strain>
    </source>
</reference>
<evidence type="ECO:0000256" key="1">
    <source>
        <dbReference type="SAM" id="MobiDB-lite"/>
    </source>
</evidence>
<dbReference type="STRING" id="429701.A0A2G9GCT4"/>
<feature type="compositionally biased region" description="Basic and acidic residues" evidence="1">
    <location>
        <begin position="87"/>
        <end position="108"/>
    </location>
</feature>
<dbReference type="EMBL" id="NKXS01005652">
    <property type="protein sequence ID" value="PIN03091.1"/>
    <property type="molecule type" value="Genomic_DNA"/>
</dbReference>
<organism evidence="2 3">
    <name type="scientific">Handroanthus impetiginosus</name>
    <dbReference type="NCBI Taxonomy" id="429701"/>
    <lineage>
        <taxon>Eukaryota</taxon>
        <taxon>Viridiplantae</taxon>
        <taxon>Streptophyta</taxon>
        <taxon>Embryophyta</taxon>
        <taxon>Tracheophyta</taxon>
        <taxon>Spermatophyta</taxon>
        <taxon>Magnoliopsida</taxon>
        <taxon>eudicotyledons</taxon>
        <taxon>Gunneridae</taxon>
        <taxon>Pentapetalae</taxon>
        <taxon>asterids</taxon>
        <taxon>lamiids</taxon>
        <taxon>Lamiales</taxon>
        <taxon>Bignoniaceae</taxon>
        <taxon>Crescentiina</taxon>
        <taxon>Tabebuia alliance</taxon>
        <taxon>Handroanthus</taxon>
    </lineage>
</organism>
<name>A0A2G9GCT4_9LAMI</name>